<evidence type="ECO:0000256" key="8">
    <source>
        <dbReference type="SAM" id="MobiDB-lite"/>
    </source>
</evidence>
<keyword evidence="12" id="KW-1185">Reference proteome</keyword>
<sequence>MSDLTTTIPKGLKRKICHFPFLVYQARSLFQPFVLPNPNPKSPKSPSRTERESQISRMKKTSSLSELGLAADASGLIFRPLPSAAPPSPSSRRTKVSVIGAGNVGMAIAQTILTQDLADDLSLVDAKADKLRGEMLDLQHAAAFLPRTHIKASTDYAITAGSDLCIVTAGARQIVGESRLDLVQRNLTLFREIIPPLAQYSPDCIILVVSNPVDVLTYIAWKLSGFPSNRVIGSGTNLDSSRFRFLLAEHLEVNAQDVQAYMVGEHGDSSVALWSGITVGGVPLLSSLEKQQIAYEQEVLERIRQAVVNSAYEVIRLKGYTSWAIGYSVASLARSILRDQRRIHPVSILARDLLNGVPKGQEVFLSLPALLGRSGVLGVTSVHLTDEEAVRLSTSAGTLWEIQQELGL</sequence>
<evidence type="ECO:0000313" key="11">
    <source>
        <dbReference type="EMBL" id="KAH0471042.1"/>
    </source>
</evidence>
<keyword evidence="4 7" id="KW-0560">Oxidoreductase</keyword>
<dbReference type="InterPro" id="IPR015955">
    <property type="entry name" value="Lactate_DH/Glyco_Ohase_4_C"/>
</dbReference>
<feature type="domain" description="Lactate/malate dehydrogenase C-terminal" evidence="10">
    <location>
        <begin position="236"/>
        <end position="401"/>
    </location>
</feature>
<gene>
    <name evidence="11" type="ORF">IEQ34_000765</name>
</gene>
<dbReference type="GO" id="GO:0005737">
    <property type="term" value="C:cytoplasm"/>
    <property type="evidence" value="ECO:0007669"/>
    <property type="project" value="InterPro"/>
</dbReference>
<protein>
    <recommendedName>
        <fullName evidence="3 7">L-lactate dehydrogenase</fullName>
        <ecNumber evidence="3 7">1.1.1.27</ecNumber>
    </recommendedName>
</protein>
<comment type="similarity">
    <text evidence="2">Belongs to the LDH/MDH superfamily. LDH family.</text>
</comment>
<name>A0AAV7HQJ1_DENCH</name>
<dbReference type="EC" id="1.1.1.27" evidence="3 7"/>
<dbReference type="SUPFAM" id="SSF56327">
    <property type="entry name" value="LDH C-terminal domain-like"/>
    <property type="match status" value="1"/>
</dbReference>
<dbReference type="PANTHER" id="PTHR43128:SF16">
    <property type="entry name" value="L-LACTATE DEHYDROGENASE"/>
    <property type="match status" value="1"/>
</dbReference>
<dbReference type="GO" id="GO:0006089">
    <property type="term" value="P:lactate metabolic process"/>
    <property type="evidence" value="ECO:0007669"/>
    <property type="project" value="TreeGrafter"/>
</dbReference>
<dbReference type="InterPro" id="IPR011304">
    <property type="entry name" value="L-lactate_DH"/>
</dbReference>
<reference evidence="11 12" key="1">
    <citation type="journal article" date="2021" name="Hortic Res">
        <title>Chromosome-scale assembly of the Dendrobium chrysotoxum genome enhances the understanding of orchid evolution.</title>
        <authorList>
            <person name="Zhang Y."/>
            <person name="Zhang G.Q."/>
            <person name="Zhang D."/>
            <person name="Liu X.D."/>
            <person name="Xu X.Y."/>
            <person name="Sun W.H."/>
            <person name="Yu X."/>
            <person name="Zhu X."/>
            <person name="Wang Z.W."/>
            <person name="Zhao X."/>
            <person name="Zhong W.Y."/>
            <person name="Chen H."/>
            <person name="Yin W.L."/>
            <person name="Huang T."/>
            <person name="Niu S.C."/>
            <person name="Liu Z.J."/>
        </authorList>
    </citation>
    <scope>NUCLEOTIDE SEQUENCE [LARGE SCALE GENOMIC DNA]</scope>
    <source>
        <strain evidence="11">Lindl</strain>
    </source>
</reference>
<dbReference type="InterPro" id="IPR022383">
    <property type="entry name" value="Lactate/malate_DH_C"/>
</dbReference>
<evidence type="ECO:0000256" key="6">
    <source>
        <dbReference type="ARBA" id="ARBA00049258"/>
    </source>
</evidence>
<dbReference type="CDD" id="cd05293">
    <property type="entry name" value="LDH_1"/>
    <property type="match status" value="1"/>
</dbReference>
<dbReference type="FunFam" id="3.40.50.720:FF:000018">
    <property type="entry name" value="Malate dehydrogenase"/>
    <property type="match status" value="1"/>
</dbReference>
<dbReference type="AlphaFoldDB" id="A0AAV7HQJ1"/>
<dbReference type="InterPro" id="IPR018177">
    <property type="entry name" value="L-lactate_DH_AS"/>
</dbReference>
<dbReference type="NCBIfam" id="TIGR01771">
    <property type="entry name" value="L-LDH-NAD"/>
    <property type="match status" value="1"/>
</dbReference>
<dbReference type="Pfam" id="PF00056">
    <property type="entry name" value="Ldh_1_N"/>
    <property type="match status" value="1"/>
</dbReference>
<dbReference type="PRINTS" id="PR00086">
    <property type="entry name" value="LLDHDRGNASE"/>
</dbReference>
<evidence type="ECO:0000259" key="9">
    <source>
        <dbReference type="Pfam" id="PF00056"/>
    </source>
</evidence>
<dbReference type="HAMAP" id="MF_00488">
    <property type="entry name" value="Lactate_dehydrog"/>
    <property type="match status" value="1"/>
</dbReference>
<evidence type="ECO:0000256" key="1">
    <source>
        <dbReference type="ARBA" id="ARBA00004843"/>
    </source>
</evidence>
<comment type="caution">
    <text evidence="11">The sequence shown here is derived from an EMBL/GenBank/DDBJ whole genome shotgun (WGS) entry which is preliminary data.</text>
</comment>
<dbReference type="PROSITE" id="PS00064">
    <property type="entry name" value="L_LDH"/>
    <property type="match status" value="1"/>
</dbReference>
<evidence type="ECO:0000259" key="10">
    <source>
        <dbReference type="Pfam" id="PF02866"/>
    </source>
</evidence>
<comment type="catalytic activity">
    <reaction evidence="6 7">
        <text>(S)-lactate + NAD(+) = pyruvate + NADH + H(+)</text>
        <dbReference type="Rhea" id="RHEA:23444"/>
        <dbReference type="ChEBI" id="CHEBI:15361"/>
        <dbReference type="ChEBI" id="CHEBI:15378"/>
        <dbReference type="ChEBI" id="CHEBI:16651"/>
        <dbReference type="ChEBI" id="CHEBI:57540"/>
        <dbReference type="ChEBI" id="CHEBI:57945"/>
        <dbReference type="EC" id="1.1.1.27"/>
    </reaction>
</comment>
<dbReference type="InterPro" id="IPR036291">
    <property type="entry name" value="NAD(P)-bd_dom_sf"/>
</dbReference>
<accession>A0AAV7HQJ1</accession>
<evidence type="ECO:0000256" key="4">
    <source>
        <dbReference type="ARBA" id="ARBA00023002"/>
    </source>
</evidence>
<evidence type="ECO:0000256" key="2">
    <source>
        <dbReference type="ARBA" id="ARBA00006054"/>
    </source>
</evidence>
<dbReference type="Gene3D" id="3.90.110.10">
    <property type="entry name" value="Lactate dehydrogenase/glycoside hydrolase, family 4, C-terminal"/>
    <property type="match status" value="1"/>
</dbReference>
<dbReference type="Gene3D" id="3.40.50.720">
    <property type="entry name" value="NAD(P)-binding Rossmann-like Domain"/>
    <property type="match status" value="1"/>
</dbReference>
<dbReference type="InterPro" id="IPR001557">
    <property type="entry name" value="L-lactate/malate_DH"/>
</dbReference>
<dbReference type="SUPFAM" id="SSF51735">
    <property type="entry name" value="NAD(P)-binding Rossmann-fold domains"/>
    <property type="match status" value="1"/>
</dbReference>
<dbReference type="Pfam" id="PF02866">
    <property type="entry name" value="Ldh_1_C"/>
    <property type="match status" value="1"/>
</dbReference>
<evidence type="ECO:0000256" key="3">
    <source>
        <dbReference type="ARBA" id="ARBA00012967"/>
    </source>
</evidence>
<proteinExistence type="inferred from homology"/>
<dbReference type="GO" id="GO:0004459">
    <property type="term" value="F:L-lactate dehydrogenase (NAD+) activity"/>
    <property type="evidence" value="ECO:0007669"/>
    <property type="project" value="UniProtKB-EC"/>
</dbReference>
<feature type="region of interest" description="Disordered" evidence="8">
    <location>
        <begin position="34"/>
        <end position="64"/>
    </location>
</feature>
<dbReference type="EMBL" id="JAGFBR010000001">
    <property type="protein sequence ID" value="KAH0471042.1"/>
    <property type="molecule type" value="Genomic_DNA"/>
</dbReference>
<dbReference type="InterPro" id="IPR001236">
    <property type="entry name" value="Lactate/malate_DH_N"/>
</dbReference>
<evidence type="ECO:0000313" key="12">
    <source>
        <dbReference type="Proteomes" id="UP000775213"/>
    </source>
</evidence>
<keyword evidence="5 7" id="KW-0520">NAD</keyword>
<dbReference type="PANTHER" id="PTHR43128">
    <property type="entry name" value="L-2-HYDROXYCARBOXYLATE DEHYDROGENASE (NAD(P)(+))"/>
    <property type="match status" value="1"/>
</dbReference>
<evidence type="ECO:0000256" key="5">
    <source>
        <dbReference type="ARBA" id="ARBA00023027"/>
    </source>
</evidence>
<comment type="pathway">
    <text evidence="1 7">Fermentation; pyruvate fermentation to lactate; (S)-lactate from pyruvate: step 1/1.</text>
</comment>
<dbReference type="Proteomes" id="UP000775213">
    <property type="component" value="Unassembled WGS sequence"/>
</dbReference>
<evidence type="ECO:0000256" key="7">
    <source>
        <dbReference type="RuleBase" id="RU000496"/>
    </source>
</evidence>
<feature type="domain" description="Lactate/malate dehydrogenase N-terminal" evidence="9">
    <location>
        <begin position="94"/>
        <end position="233"/>
    </location>
</feature>
<organism evidence="11 12">
    <name type="scientific">Dendrobium chrysotoxum</name>
    <name type="common">Orchid</name>
    <dbReference type="NCBI Taxonomy" id="161865"/>
    <lineage>
        <taxon>Eukaryota</taxon>
        <taxon>Viridiplantae</taxon>
        <taxon>Streptophyta</taxon>
        <taxon>Embryophyta</taxon>
        <taxon>Tracheophyta</taxon>
        <taxon>Spermatophyta</taxon>
        <taxon>Magnoliopsida</taxon>
        <taxon>Liliopsida</taxon>
        <taxon>Asparagales</taxon>
        <taxon>Orchidaceae</taxon>
        <taxon>Epidendroideae</taxon>
        <taxon>Malaxideae</taxon>
        <taxon>Dendrobiinae</taxon>
        <taxon>Dendrobium</taxon>
    </lineage>
</organism>